<dbReference type="EMBL" id="CP051006">
    <property type="protein sequence ID" value="QNT94977.1"/>
    <property type="molecule type" value="Genomic_DNA"/>
</dbReference>
<feature type="region of interest" description="Disordered" evidence="1">
    <location>
        <begin position="1"/>
        <end position="21"/>
    </location>
</feature>
<dbReference type="KEGG" id="sgf:HEP81_04705"/>
<dbReference type="Proteomes" id="UP000516422">
    <property type="component" value="Chromosome"/>
</dbReference>
<dbReference type="AlphaFoldDB" id="A0A7H1Q3U7"/>
<evidence type="ECO:0000313" key="2">
    <source>
        <dbReference type="EMBL" id="QNT94977.1"/>
    </source>
</evidence>
<feature type="compositionally biased region" description="Polar residues" evidence="1">
    <location>
        <begin position="1"/>
        <end position="10"/>
    </location>
</feature>
<evidence type="ECO:0000256" key="1">
    <source>
        <dbReference type="SAM" id="MobiDB-lite"/>
    </source>
</evidence>
<gene>
    <name evidence="2" type="ORF">HEP81_04705</name>
</gene>
<organism evidence="2 3">
    <name type="scientific">Streptomyces griseofuscus</name>
    <dbReference type="NCBI Taxonomy" id="146922"/>
    <lineage>
        <taxon>Bacteria</taxon>
        <taxon>Bacillati</taxon>
        <taxon>Actinomycetota</taxon>
        <taxon>Actinomycetes</taxon>
        <taxon>Kitasatosporales</taxon>
        <taxon>Streptomycetaceae</taxon>
        <taxon>Streptomyces</taxon>
    </lineage>
</organism>
<reference evidence="2 3" key="1">
    <citation type="submission" date="2020-04" db="EMBL/GenBank/DDBJ databases">
        <title>Characterization and engineering of Streptomyces griseofuscus DSM40191 as a potential heterologous host for expression of BGCs.</title>
        <authorList>
            <person name="Gren T."/>
            <person name="Whitford C.M."/>
            <person name="Mohite O.S."/>
            <person name="Joergensen T.S."/>
            <person name="Nielsen J.B."/>
            <person name="Lee S.Y."/>
            <person name="Weber T."/>
        </authorList>
    </citation>
    <scope>NUCLEOTIDE SEQUENCE [LARGE SCALE GENOMIC DNA]</scope>
    <source>
        <strain evidence="2 3">DSM 40191</strain>
    </source>
</reference>
<sequence length="180" mass="19536">MSKATTQNSVPGVGTEAGSTDRHRAVRQWLLRAAADAGRAEQEWRDEGVALLRSGSLWGVVYIDGALVYAAAGTDDPVAADRYLAEVLHGPVFANLMRRAYFVLTPTSTAHRAEWARPRDDAEYMGSGHYLSVPAPGRTDPGQRRYWCVEAARPGALATADAVARLVQAGRDRLVTEQDD</sequence>
<accession>A0A7H1Q3U7</accession>
<evidence type="ECO:0008006" key="4">
    <source>
        <dbReference type="Google" id="ProtNLM"/>
    </source>
</evidence>
<proteinExistence type="predicted"/>
<protein>
    <recommendedName>
        <fullName evidence="4">DNA primase/polymerase bifunctional N-terminal domain-containing protein</fullName>
    </recommendedName>
</protein>
<evidence type="ECO:0000313" key="3">
    <source>
        <dbReference type="Proteomes" id="UP000516422"/>
    </source>
</evidence>
<name>A0A7H1Q3U7_9ACTN</name>